<gene>
    <name evidence="2" type="ORF">F5890DRAFT_1492122</name>
</gene>
<comment type="caution">
    <text evidence="2">The sequence shown here is derived from an EMBL/GenBank/DDBJ whole genome shotgun (WGS) entry which is preliminary data.</text>
</comment>
<name>A0AA38UXN9_9AGAR</name>
<reference evidence="2" key="1">
    <citation type="submission" date="2022-08" db="EMBL/GenBank/DDBJ databases">
        <authorList>
            <consortium name="DOE Joint Genome Institute"/>
            <person name="Min B."/>
            <person name="Riley R."/>
            <person name="Sierra-Patev S."/>
            <person name="Naranjo-Ortiz M."/>
            <person name="Looney B."/>
            <person name="Konkel Z."/>
            <person name="Slot J.C."/>
            <person name="Sakamoto Y."/>
            <person name="Steenwyk J.L."/>
            <person name="Rokas A."/>
            <person name="Carro J."/>
            <person name="Camarero S."/>
            <person name="Ferreira P."/>
            <person name="Molpeceres G."/>
            <person name="Ruiz-Duenas F.J."/>
            <person name="Serrano A."/>
            <person name="Henrissat B."/>
            <person name="Drula E."/>
            <person name="Hughes K.W."/>
            <person name="Mata J.L."/>
            <person name="Ishikawa N.K."/>
            <person name="Vargas-Isla R."/>
            <person name="Ushijima S."/>
            <person name="Smith C.A."/>
            <person name="Ahrendt S."/>
            <person name="Andreopoulos W."/>
            <person name="He G."/>
            <person name="Labutti K."/>
            <person name="Lipzen A."/>
            <person name="Ng V."/>
            <person name="Sandor L."/>
            <person name="Barry K."/>
            <person name="Martinez A.T."/>
            <person name="Xiao Y."/>
            <person name="Gibbons J.G."/>
            <person name="Terashima K."/>
            <person name="Hibbett D.S."/>
            <person name="Grigoriev I.V."/>
        </authorList>
    </citation>
    <scope>NUCLEOTIDE SEQUENCE</scope>
    <source>
        <strain evidence="2">TFB7829</strain>
    </source>
</reference>
<organism evidence="2 3">
    <name type="scientific">Lentinula detonsa</name>
    <dbReference type="NCBI Taxonomy" id="2804962"/>
    <lineage>
        <taxon>Eukaryota</taxon>
        <taxon>Fungi</taxon>
        <taxon>Dikarya</taxon>
        <taxon>Basidiomycota</taxon>
        <taxon>Agaricomycotina</taxon>
        <taxon>Agaricomycetes</taxon>
        <taxon>Agaricomycetidae</taxon>
        <taxon>Agaricales</taxon>
        <taxon>Marasmiineae</taxon>
        <taxon>Omphalotaceae</taxon>
        <taxon>Lentinula</taxon>
    </lineage>
</organism>
<sequence length="100" mass="11514">MFVPASNITRNPHALTAEGDSTLYSTQTSNDYDYQWALVIAFFILIFYALALWDRWIYLKSREIEKLRILQPHKSSSTNYGSTLQVPIPAAKANSLREHH</sequence>
<evidence type="ECO:0000313" key="3">
    <source>
        <dbReference type="Proteomes" id="UP001163850"/>
    </source>
</evidence>
<proteinExistence type="predicted"/>
<dbReference type="AlphaFoldDB" id="A0AA38UXN9"/>
<keyword evidence="1" id="KW-1133">Transmembrane helix</keyword>
<dbReference type="EMBL" id="MU801910">
    <property type="protein sequence ID" value="KAJ3988362.1"/>
    <property type="molecule type" value="Genomic_DNA"/>
</dbReference>
<dbReference type="Proteomes" id="UP001163850">
    <property type="component" value="Unassembled WGS sequence"/>
</dbReference>
<evidence type="ECO:0000256" key="1">
    <source>
        <dbReference type="SAM" id="Phobius"/>
    </source>
</evidence>
<evidence type="ECO:0000313" key="2">
    <source>
        <dbReference type="EMBL" id="KAJ3988362.1"/>
    </source>
</evidence>
<accession>A0AA38UXN9</accession>
<keyword evidence="1" id="KW-0472">Membrane</keyword>
<keyword evidence="1" id="KW-0812">Transmembrane</keyword>
<feature type="transmembrane region" description="Helical" evidence="1">
    <location>
        <begin position="34"/>
        <end position="53"/>
    </location>
</feature>
<protein>
    <submittedName>
        <fullName evidence="2">Uncharacterized protein</fullName>
    </submittedName>
</protein>